<dbReference type="AlphaFoldDB" id="A0A4Z0AAJ2"/>
<dbReference type="EMBL" id="SFCI01000040">
    <property type="protein sequence ID" value="TFY83274.1"/>
    <property type="molecule type" value="Genomic_DNA"/>
</dbReference>
<organism evidence="1 2">
    <name type="scientific">Hericium alpestre</name>
    <dbReference type="NCBI Taxonomy" id="135208"/>
    <lineage>
        <taxon>Eukaryota</taxon>
        <taxon>Fungi</taxon>
        <taxon>Dikarya</taxon>
        <taxon>Basidiomycota</taxon>
        <taxon>Agaricomycotina</taxon>
        <taxon>Agaricomycetes</taxon>
        <taxon>Russulales</taxon>
        <taxon>Hericiaceae</taxon>
        <taxon>Hericium</taxon>
    </lineage>
</organism>
<protein>
    <recommendedName>
        <fullName evidence="3">F-box domain-containing protein</fullName>
    </recommendedName>
</protein>
<dbReference type="OrthoDB" id="3220740at2759"/>
<name>A0A4Z0AAJ2_9AGAM</name>
<evidence type="ECO:0000313" key="1">
    <source>
        <dbReference type="EMBL" id="TFY83274.1"/>
    </source>
</evidence>
<keyword evidence="2" id="KW-1185">Reference proteome</keyword>
<gene>
    <name evidence="1" type="ORF">EWM64_g747</name>
</gene>
<comment type="caution">
    <text evidence="1">The sequence shown here is derived from an EMBL/GenBank/DDBJ whole genome shotgun (WGS) entry which is preliminary data.</text>
</comment>
<evidence type="ECO:0000313" key="2">
    <source>
        <dbReference type="Proteomes" id="UP000298061"/>
    </source>
</evidence>
<accession>A0A4Z0AAJ2</accession>
<reference evidence="1 2" key="1">
    <citation type="submission" date="2019-02" db="EMBL/GenBank/DDBJ databases">
        <title>Genome sequencing of the rare red list fungi Hericium alpestre (H. flagellum).</title>
        <authorList>
            <person name="Buettner E."/>
            <person name="Kellner H."/>
        </authorList>
    </citation>
    <scope>NUCLEOTIDE SEQUENCE [LARGE SCALE GENOMIC DNA]</scope>
    <source>
        <strain evidence="1 2">DSM 108284</strain>
    </source>
</reference>
<evidence type="ECO:0008006" key="3">
    <source>
        <dbReference type="Google" id="ProtNLM"/>
    </source>
</evidence>
<proteinExistence type="predicted"/>
<sequence>MERDLIARHISHVKELRLLCPMEEVWSMCIALQDTPTPLLETFSLSYSNISDSDRDAANMPSHLFRCKMPKLICLSFHGCMLPRDPKIFTSTITCVQLSYPAQFNIGLPTQDELLGALRRMPALQELVLKHCLLQFLSTQDLMSPPAVEFNDLRSMVLVDDLHRCLAFICSVGIPIDATVDLSCSVANLIVNDIFYEFAKAGKLFSSARPFLALTIGVSKEGECVRIQGWTHLSDSDASTIGDGPPSFSITLGFERDIMPVHFVLLLQICHPMPLRDLRILSVRLDASQISGLGSFWDKQHWGLLFKNCLAVRHIIVSQSVAPLLLGSLQEYVVALPGDFQPGRRSGFGHLQTLSIDFIDPHEDNTLDALFPTELAEALAFAQSDGSMGPISIHISEWEDLEIWRKEHKSVHPLPKQRHFQEGSFWKKFNEMVSRKLSL</sequence>
<dbReference type="Proteomes" id="UP000298061">
    <property type="component" value="Unassembled WGS sequence"/>
</dbReference>